<reference evidence="2" key="1">
    <citation type="submission" date="2014-09" db="EMBL/GenBank/DDBJ databases">
        <authorList>
            <person name="Magalhaes I.L.F."/>
            <person name="Oliveira U."/>
            <person name="Santos F.R."/>
            <person name="Vidigal T.H.D.A."/>
            <person name="Brescovit A.D."/>
            <person name="Santos A.J."/>
        </authorList>
    </citation>
    <scope>NUCLEOTIDE SEQUENCE</scope>
    <source>
        <tissue evidence="2">Shoot tissue taken approximately 20 cm above the soil surface</tissue>
    </source>
</reference>
<sequence>MREAIGDYIVVVVGAQRGGEASASESAEGRQGKVGGGRGGGGVG</sequence>
<feature type="compositionally biased region" description="Gly residues" evidence="1">
    <location>
        <begin position="32"/>
        <end position="44"/>
    </location>
</feature>
<organism evidence="2">
    <name type="scientific">Arundo donax</name>
    <name type="common">Giant reed</name>
    <name type="synonym">Donax arundinaceus</name>
    <dbReference type="NCBI Taxonomy" id="35708"/>
    <lineage>
        <taxon>Eukaryota</taxon>
        <taxon>Viridiplantae</taxon>
        <taxon>Streptophyta</taxon>
        <taxon>Embryophyta</taxon>
        <taxon>Tracheophyta</taxon>
        <taxon>Spermatophyta</taxon>
        <taxon>Magnoliopsida</taxon>
        <taxon>Liliopsida</taxon>
        <taxon>Poales</taxon>
        <taxon>Poaceae</taxon>
        <taxon>PACMAD clade</taxon>
        <taxon>Arundinoideae</taxon>
        <taxon>Arundineae</taxon>
        <taxon>Arundo</taxon>
    </lineage>
</organism>
<dbReference type="AlphaFoldDB" id="A0A0A9AU72"/>
<dbReference type="EMBL" id="GBRH01247298">
    <property type="protein sequence ID" value="JAD50597.1"/>
    <property type="molecule type" value="Transcribed_RNA"/>
</dbReference>
<protein>
    <submittedName>
        <fullName evidence="2">Uncharacterized protein</fullName>
    </submittedName>
</protein>
<proteinExistence type="predicted"/>
<evidence type="ECO:0000313" key="2">
    <source>
        <dbReference type="EMBL" id="JAD50597.1"/>
    </source>
</evidence>
<reference evidence="2" key="2">
    <citation type="journal article" date="2015" name="Data Brief">
        <title>Shoot transcriptome of the giant reed, Arundo donax.</title>
        <authorList>
            <person name="Barrero R.A."/>
            <person name="Guerrero F.D."/>
            <person name="Moolhuijzen P."/>
            <person name="Goolsby J.A."/>
            <person name="Tidwell J."/>
            <person name="Bellgard S.E."/>
            <person name="Bellgard M.I."/>
        </authorList>
    </citation>
    <scope>NUCLEOTIDE SEQUENCE</scope>
    <source>
        <tissue evidence="2">Shoot tissue taken approximately 20 cm above the soil surface</tissue>
    </source>
</reference>
<accession>A0A0A9AU72</accession>
<name>A0A0A9AU72_ARUDO</name>
<feature type="region of interest" description="Disordered" evidence="1">
    <location>
        <begin position="18"/>
        <end position="44"/>
    </location>
</feature>
<evidence type="ECO:0000256" key="1">
    <source>
        <dbReference type="SAM" id="MobiDB-lite"/>
    </source>
</evidence>